<sequence>MHAIIGRDRALLAKASTLVAAHYADHMREIFWAADRLSNANDAFMQSSVAASFGRTTVRQHVMSTGLLGQDKAGLLSYDYDIAGNLLGAFLEGASTNNAIQSNRFDQASWTKTRTSVTIGATTGPDGTTSGQKLVAASSSAATHTIGSNGTALTAGNPVTASIYAKAAELSWIGVSISGQANSLTFFNLATGAVGTIGTAIATARIVPAGNGWYRCILSMVAVSTASTGISMRLATGDAADTFAGDGTSGIYLFGGQIEFLPAVTSLMTTSGSNASRSADQYLFGPTFTTDLGPAAGLPCRGFVQGGGAMIEQFDTESDGTSTFTIWSLYTDSSNYIELRIAAGAYQFVGVSGGVTKWSISGGSYAPRAVVTVAAAWMAGRAELWANGVSIGSATPDAVPSVQALTFFRDRSGVNPAYGHSRRHAYLATPPWSALSSLSTTTGWSRLGRAGATAVVPAVKAALAVFNSTYPAYSTETPTITVYNPYDDSGVSGWTTYPVASYNFSLNQRSDWSFIFQYPATGSTNDYYQPPNGRGVVAFRHTGTSFAFRGRSGDRLAVFVDGKPLAGGFIEVPSASGYSSVNTRIVFGSAASRNIVIFASNFGFGGIRVPSGESITALPLSDYPSIRCITDSYGFLSSVDWASGPYWEMAVPLGLYRFGTNPVGGSGYLTAGQGTPFLDRKSLLLGGTPMITGIFGGINDGFTDGSGRGIQSYAAELFTYVRSQNPNTILLVGASWYQPASGLSSPRAKRDLIKTALTAGSPADHGSPAFAGDPGPWVFLDTVDCNWSNSSGASGTFGTSPFVGADEVGDGTHLTVPAVVSKGAAMAVGARAGLLAL</sequence>
<evidence type="ECO:0000313" key="2">
    <source>
        <dbReference type="Proteomes" id="UP000184485"/>
    </source>
</evidence>
<accession>A0A1M5CBG8</accession>
<evidence type="ECO:0000313" key="1">
    <source>
        <dbReference type="EMBL" id="SHF52040.1"/>
    </source>
</evidence>
<dbReference type="RefSeq" id="WP_073053000.1">
    <property type="nucleotide sequence ID" value="NZ_FQUP01000002.1"/>
</dbReference>
<organism evidence="1 2">
    <name type="scientific">Kaistia soli DSM 19436</name>
    <dbReference type="NCBI Taxonomy" id="1122133"/>
    <lineage>
        <taxon>Bacteria</taxon>
        <taxon>Pseudomonadati</taxon>
        <taxon>Pseudomonadota</taxon>
        <taxon>Alphaproteobacteria</taxon>
        <taxon>Hyphomicrobiales</taxon>
        <taxon>Kaistiaceae</taxon>
        <taxon>Kaistia</taxon>
    </lineage>
</organism>
<protein>
    <submittedName>
        <fullName evidence="1">Uncharacterized protein</fullName>
    </submittedName>
</protein>
<dbReference type="AlphaFoldDB" id="A0A1M5CBG8"/>
<keyword evidence="2" id="KW-1185">Reference proteome</keyword>
<dbReference type="OrthoDB" id="8410049at2"/>
<dbReference type="Proteomes" id="UP000184485">
    <property type="component" value="Unassembled WGS sequence"/>
</dbReference>
<reference evidence="1 2" key="1">
    <citation type="submission" date="2016-11" db="EMBL/GenBank/DDBJ databases">
        <authorList>
            <person name="Jaros S."/>
            <person name="Januszkiewicz K."/>
            <person name="Wedrychowicz H."/>
        </authorList>
    </citation>
    <scope>NUCLEOTIDE SEQUENCE [LARGE SCALE GENOMIC DNA]</scope>
    <source>
        <strain evidence="1 2">DSM 19436</strain>
    </source>
</reference>
<proteinExistence type="predicted"/>
<name>A0A1M5CBG8_9HYPH</name>
<dbReference type="EMBL" id="FQUP01000002">
    <property type="protein sequence ID" value="SHF52040.1"/>
    <property type="molecule type" value="Genomic_DNA"/>
</dbReference>
<gene>
    <name evidence="1" type="ORF">SAMN02745157_2288</name>
</gene>
<dbReference type="STRING" id="1122133.SAMN02745157_2288"/>